<dbReference type="EMBL" id="JAHUTI010070702">
    <property type="protein sequence ID" value="MED6255295.1"/>
    <property type="molecule type" value="Genomic_DNA"/>
</dbReference>
<dbReference type="Proteomes" id="UP001345963">
    <property type="component" value="Unassembled WGS sequence"/>
</dbReference>
<reference evidence="2 3" key="1">
    <citation type="submission" date="2021-07" db="EMBL/GenBank/DDBJ databases">
        <authorList>
            <person name="Palmer J.M."/>
        </authorList>
    </citation>
    <scope>NUCLEOTIDE SEQUENCE [LARGE SCALE GENOMIC DNA]</scope>
    <source>
        <strain evidence="2 3">AT_MEX2019</strain>
        <tissue evidence="2">Muscle</tissue>
    </source>
</reference>
<evidence type="ECO:0000313" key="3">
    <source>
        <dbReference type="Proteomes" id="UP001345963"/>
    </source>
</evidence>
<proteinExistence type="predicted"/>
<feature type="coiled-coil region" evidence="1">
    <location>
        <begin position="6"/>
        <end position="33"/>
    </location>
</feature>
<gene>
    <name evidence="2" type="primary">OSBPL1A_2</name>
    <name evidence="2" type="ORF">ATANTOWER_007420</name>
</gene>
<evidence type="ECO:0000256" key="1">
    <source>
        <dbReference type="SAM" id="Coils"/>
    </source>
</evidence>
<keyword evidence="3" id="KW-1185">Reference proteome</keyword>
<organism evidence="2 3">
    <name type="scientific">Ataeniobius toweri</name>
    <dbReference type="NCBI Taxonomy" id="208326"/>
    <lineage>
        <taxon>Eukaryota</taxon>
        <taxon>Metazoa</taxon>
        <taxon>Chordata</taxon>
        <taxon>Craniata</taxon>
        <taxon>Vertebrata</taxon>
        <taxon>Euteleostomi</taxon>
        <taxon>Actinopterygii</taxon>
        <taxon>Neopterygii</taxon>
        <taxon>Teleostei</taxon>
        <taxon>Neoteleostei</taxon>
        <taxon>Acanthomorphata</taxon>
        <taxon>Ovalentaria</taxon>
        <taxon>Atherinomorphae</taxon>
        <taxon>Cyprinodontiformes</taxon>
        <taxon>Goodeidae</taxon>
        <taxon>Ataeniobius</taxon>
    </lineage>
</organism>
<comment type="caution">
    <text evidence="2">The sequence shown here is derived from an EMBL/GenBank/DDBJ whole genome shotgun (WGS) entry which is preliminary data.</text>
</comment>
<keyword evidence="1" id="KW-0175">Coiled coil</keyword>
<sequence length="99" mass="10995">VRSVKLEQEVEKNKILSEALQTLATEHHELEQSVVKGSSPHSALSEDEFHDAMSGELTSYRTLLGRGGDSVTGRHSRSLHSHSPVGHWNTAASEFLWYV</sequence>
<accession>A0ABU7C0H5</accession>
<name>A0ABU7C0H5_9TELE</name>
<protein>
    <submittedName>
        <fullName evidence="2">Oxysterol-binding protein- protein 1</fullName>
    </submittedName>
</protein>
<feature type="non-terminal residue" evidence="2">
    <location>
        <position position="1"/>
    </location>
</feature>
<evidence type="ECO:0000313" key="2">
    <source>
        <dbReference type="EMBL" id="MED6255295.1"/>
    </source>
</evidence>